<dbReference type="Proteomes" id="UP000695022">
    <property type="component" value="Unplaced"/>
</dbReference>
<dbReference type="RefSeq" id="XP_014664042.1">
    <property type="nucleotide sequence ID" value="XM_014808556.1"/>
</dbReference>
<evidence type="ECO:0000313" key="5">
    <source>
        <dbReference type="Proteomes" id="UP000695022"/>
    </source>
</evidence>
<evidence type="ECO:0000256" key="2">
    <source>
        <dbReference type="ARBA" id="ARBA00022603"/>
    </source>
</evidence>
<comment type="similarity">
    <text evidence="1">Belongs to the methyltransferase superfamily. RsmH family.</text>
</comment>
<accession>A0ABM1DVS1</accession>
<name>A0ABM1DVS1_PRICU</name>
<keyword evidence="3" id="KW-0808">Transferase</keyword>
<dbReference type="CDD" id="cd02440">
    <property type="entry name" value="AdoMet_MTases"/>
    <property type="match status" value="1"/>
</dbReference>
<evidence type="ECO:0000256" key="4">
    <source>
        <dbReference type="ARBA" id="ARBA00022691"/>
    </source>
</evidence>
<dbReference type="InterPro" id="IPR023397">
    <property type="entry name" value="SAM-dep_MeTrfase_MraW_recog"/>
</dbReference>
<organism evidence="5 6">
    <name type="scientific">Priapulus caudatus</name>
    <name type="common">Priapulid worm</name>
    <dbReference type="NCBI Taxonomy" id="37621"/>
    <lineage>
        <taxon>Eukaryota</taxon>
        <taxon>Metazoa</taxon>
        <taxon>Ecdysozoa</taxon>
        <taxon>Scalidophora</taxon>
        <taxon>Priapulida</taxon>
        <taxon>Priapulimorpha</taxon>
        <taxon>Priapulimorphida</taxon>
        <taxon>Priapulidae</taxon>
        <taxon>Priapulus</taxon>
    </lineage>
</organism>
<dbReference type="PANTHER" id="PTHR11265:SF0">
    <property type="entry name" value="12S RRNA N4-METHYLCYTIDINE METHYLTRANSFERASE"/>
    <property type="match status" value="1"/>
</dbReference>
<proteinExistence type="inferred from homology"/>
<keyword evidence="5" id="KW-1185">Reference proteome</keyword>
<dbReference type="GeneID" id="106806564"/>
<dbReference type="NCBIfam" id="TIGR00006">
    <property type="entry name" value="16S rRNA (cytosine(1402)-N(4))-methyltransferase RsmH"/>
    <property type="match status" value="1"/>
</dbReference>
<dbReference type="SUPFAM" id="SSF53335">
    <property type="entry name" value="S-adenosyl-L-methionine-dependent methyltransferases"/>
    <property type="match status" value="1"/>
</dbReference>
<protein>
    <submittedName>
        <fullName evidence="6">Probable methyltransferase-like protein 15 homolog</fullName>
    </submittedName>
</protein>
<keyword evidence="4" id="KW-0949">S-adenosyl-L-methionine</keyword>
<reference evidence="6" key="1">
    <citation type="submission" date="2025-08" db="UniProtKB">
        <authorList>
            <consortium name="RefSeq"/>
        </authorList>
    </citation>
    <scope>IDENTIFICATION</scope>
</reference>
<dbReference type="Pfam" id="PF01795">
    <property type="entry name" value="Methyltransf_5"/>
    <property type="match status" value="1"/>
</dbReference>
<evidence type="ECO:0000256" key="3">
    <source>
        <dbReference type="ARBA" id="ARBA00022679"/>
    </source>
</evidence>
<dbReference type="InterPro" id="IPR029063">
    <property type="entry name" value="SAM-dependent_MTases_sf"/>
</dbReference>
<sequence>MAATVRLFSTSLRYACDRNSKALLVTVLRLRNLARLQQVFTAATCLQRNEGKDLWSGQNSVQCLPKNNHVAFISDVSISTSALEGESQGLHSNEDSTDVRKPPHVPVMLDEVLELLDPKLGKVLLDMTFGAGGHTKALLQRGAKVVALDRDPVANKMAQNLALQYGDMLTPLLGRFSELAELMAEKNIKEQSFDGILLDAGCSSMQMDTGQRGFSISHDGPLDMRMDCNRDLKQPTAYDVVNHMEEVDLAKILKRYGEERQAKCIAKAIAETRLSFGLITTTGQLADVVASATRSDHGLDMIQRYNHSATKTFMAIRIFVNNELNELFNAVTLAHRYLRPGGKFVAMTFHSLEDRVVKRHLHGIDIDEKFSPTMSAKYRNSNLWHSDEMMKCCADTRMWDVQRKKVITPTEEEVHHNPRSRSAKLRFAMKM</sequence>
<dbReference type="PANTHER" id="PTHR11265">
    <property type="entry name" value="S-ADENOSYL-METHYLTRANSFERASE MRAW"/>
    <property type="match status" value="1"/>
</dbReference>
<dbReference type="SUPFAM" id="SSF81799">
    <property type="entry name" value="Putative methyltransferase TM0872, insert domain"/>
    <property type="match status" value="1"/>
</dbReference>
<evidence type="ECO:0000256" key="1">
    <source>
        <dbReference type="ARBA" id="ARBA00010396"/>
    </source>
</evidence>
<keyword evidence="2" id="KW-0489">Methyltransferase</keyword>
<dbReference type="Gene3D" id="1.10.150.170">
    <property type="entry name" value="Putative methyltransferase TM0872, insert domain"/>
    <property type="match status" value="1"/>
</dbReference>
<dbReference type="Gene3D" id="3.40.50.150">
    <property type="entry name" value="Vaccinia Virus protein VP39"/>
    <property type="match status" value="1"/>
</dbReference>
<gene>
    <name evidence="6" type="primary">LOC106806564</name>
</gene>
<dbReference type="InterPro" id="IPR002903">
    <property type="entry name" value="RsmH"/>
</dbReference>
<evidence type="ECO:0000313" key="6">
    <source>
        <dbReference type="RefSeq" id="XP_014664042.1"/>
    </source>
</evidence>
<dbReference type="HAMAP" id="MF_01007">
    <property type="entry name" value="16SrRNA_methyltr_H"/>
    <property type="match status" value="1"/>
</dbReference>